<dbReference type="InterPro" id="IPR036273">
    <property type="entry name" value="CRAL/TRIO_N_dom_sf"/>
</dbReference>
<accession>A0A2H1VQN7</accession>
<dbReference type="InterPro" id="IPR036865">
    <property type="entry name" value="CRAL-TRIO_dom_sf"/>
</dbReference>
<dbReference type="PANTHER" id="PTHR10174">
    <property type="entry name" value="ALPHA-TOCOPHEROL TRANSFER PROTEIN-RELATED"/>
    <property type="match status" value="1"/>
</dbReference>
<gene>
    <name evidence="2" type="ORF">SFRICE_010991</name>
</gene>
<evidence type="ECO:0000259" key="1">
    <source>
        <dbReference type="PROSITE" id="PS50191"/>
    </source>
</evidence>
<dbReference type="SUPFAM" id="SSF52087">
    <property type="entry name" value="CRAL/TRIO domain"/>
    <property type="match status" value="1"/>
</dbReference>
<name>A0A2H1VQN7_SPOFR</name>
<dbReference type="EMBL" id="ODYU01003866">
    <property type="protein sequence ID" value="SOQ43163.1"/>
    <property type="molecule type" value="Genomic_DNA"/>
</dbReference>
<protein>
    <submittedName>
        <fullName evidence="2">SFRICE_010991</fullName>
    </submittedName>
</protein>
<dbReference type="GO" id="GO:0016020">
    <property type="term" value="C:membrane"/>
    <property type="evidence" value="ECO:0007669"/>
    <property type="project" value="TreeGrafter"/>
</dbReference>
<evidence type="ECO:0000313" key="2">
    <source>
        <dbReference type="EMBL" id="SOQ43163.1"/>
    </source>
</evidence>
<dbReference type="CDD" id="cd00170">
    <property type="entry name" value="SEC14"/>
    <property type="match status" value="1"/>
</dbReference>
<proteinExistence type="predicted"/>
<dbReference type="GO" id="GO:1902936">
    <property type="term" value="F:phosphatidylinositol bisphosphate binding"/>
    <property type="evidence" value="ECO:0007669"/>
    <property type="project" value="TreeGrafter"/>
</dbReference>
<dbReference type="PANTHER" id="PTHR10174:SF222">
    <property type="entry name" value="GH10083P-RELATED"/>
    <property type="match status" value="1"/>
</dbReference>
<organism evidence="2">
    <name type="scientific">Spodoptera frugiperda</name>
    <name type="common">Fall armyworm</name>
    <dbReference type="NCBI Taxonomy" id="7108"/>
    <lineage>
        <taxon>Eukaryota</taxon>
        <taxon>Metazoa</taxon>
        <taxon>Ecdysozoa</taxon>
        <taxon>Arthropoda</taxon>
        <taxon>Hexapoda</taxon>
        <taxon>Insecta</taxon>
        <taxon>Pterygota</taxon>
        <taxon>Neoptera</taxon>
        <taxon>Endopterygota</taxon>
        <taxon>Lepidoptera</taxon>
        <taxon>Glossata</taxon>
        <taxon>Ditrysia</taxon>
        <taxon>Noctuoidea</taxon>
        <taxon>Noctuidae</taxon>
        <taxon>Amphipyrinae</taxon>
        <taxon>Spodoptera</taxon>
    </lineage>
</organism>
<sequence>MLLGFFRLFENFSKVAWSLELCPVYGNRLTPYYMGFITQIVKSWYTVHSGIMCRNVYLCCGGKRADGSPDDKRAARLMDTCNTRGVIGKGWASSNNASVVSLWFSVRPWYHSDQVSPFGPKHSSPTLGRDFLLCRGCVYKHTIHIHITPRPGTTICGSHKELFRAGIEPATRCMAASCPATAPTVQSNFFDENPMTSPALGEMSMDEMHPMFPYTKEDVQEIRKELGLKESTIEGDIDAIIDWFQKQPHLAEAGIERPFVERMLIVAKGSMEKAKRRIDNYYRYRLLAPEIIQNREKVLSDSQDLWSSYLQLSMPKMYKCNRVSVFQLLSPDPSAFSCEAFLRNTFMLGDVRMKHDYFLGDIWIVDMKHATFSHLLRLNPTLMQKAAHLFHEGLGLRIHSIHVLNANSLLQHLVSFMRQFFSPKIIDRVIVHESLDALHMSLPKRYLPKDYGGDEPALAEFRDKYEKEIRSTVTKQFLINSMKMVSNEKKRPNSDINEEYLAGSFRKLDFD</sequence>
<dbReference type="AlphaFoldDB" id="A0A2H1VQN7"/>
<dbReference type="InterPro" id="IPR001251">
    <property type="entry name" value="CRAL-TRIO_dom"/>
</dbReference>
<dbReference type="SUPFAM" id="SSF46938">
    <property type="entry name" value="CRAL/TRIO N-terminal domain"/>
    <property type="match status" value="1"/>
</dbReference>
<dbReference type="PRINTS" id="PR00180">
    <property type="entry name" value="CRETINALDHBP"/>
</dbReference>
<dbReference type="PROSITE" id="PS50191">
    <property type="entry name" value="CRAL_TRIO"/>
    <property type="match status" value="1"/>
</dbReference>
<dbReference type="Gene3D" id="3.40.525.10">
    <property type="entry name" value="CRAL-TRIO lipid binding domain"/>
    <property type="match status" value="1"/>
</dbReference>
<dbReference type="Pfam" id="PF00650">
    <property type="entry name" value="CRAL_TRIO"/>
    <property type="match status" value="1"/>
</dbReference>
<feature type="domain" description="CRAL-TRIO" evidence="1">
    <location>
        <begin position="364"/>
        <end position="459"/>
    </location>
</feature>
<reference evidence="2" key="1">
    <citation type="submission" date="2016-07" db="EMBL/GenBank/DDBJ databases">
        <authorList>
            <person name="Bretaudeau A."/>
        </authorList>
    </citation>
    <scope>NUCLEOTIDE SEQUENCE</scope>
    <source>
        <strain evidence="2">Rice</strain>
        <tissue evidence="2">Whole body</tissue>
    </source>
</reference>
<dbReference type="Gene3D" id="1.20.5.1200">
    <property type="entry name" value="Alpha-tocopherol transfer"/>
    <property type="match status" value="1"/>
</dbReference>